<dbReference type="Pfam" id="PF01507">
    <property type="entry name" value="PAPS_reduct"/>
    <property type="match status" value="1"/>
</dbReference>
<dbReference type="EMBL" id="JAENIO010000022">
    <property type="protein sequence ID" value="MBK1834368.1"/>
    <property type="molecule type" value="Genomic_DNA"/>
</dbReference>
<dbReference type="GO" id="GO:0019379">
    <property type="term" value="P:sulfate assimilation, phosphoadenylyl sulfate reduction by phosphoadenylyl-sulfate reductase (thioredoxin)"/>
    <property type="evidence" value="ECO:0007669"/>
    <property type="project" value="InterPro"/>
</dbReference>
<evidence type="ECO:0000256" key="1">
    <source>
        <dbReference type="ARBA" id="ARBA00009732"/>
    </source>
</evidence>
<dbReference type="PIRSF" id="PIRSF000857">
    <property type="entry name" value="PAPS_reductase"/>
    <property type="match status" value="1"/>
</dbReference>
<proteinExistence type="inferred from homology"/>
<dbReference type="AlphaFoldDB" id="A0A934RP32"/>
<protein>
    <submittedName>
        <fullName evidence="5">Phosphoadenylyl-sulfate reductase</fullName>
        <ecNumber evidence="5">1.8.4.8</ecNumber>
    </submittedName>
</protein>
<dbReference type="GO" id="GO:0004604">
    <property type="term" value="F:phosphoadenylyl-sulfate reductase (thioredoxin) activity"/>
    <property type="evidence" value="ECO:0007669"/>
    <property type="project" value="UniProtKB-EC"/>
</dbReference>
<accession>A0A934RP32</accession>
<sequence>MNGAETPDAPSLSEELALLSAGKRIELLAERYPGRVVASTSFGLQAAVMLKLVKDHAPGVPVVFIDTGYHFPETYRYAMELSDRLDLDIKVYRSQWSPAWQEAAYGKLWEQGAEGNEKYALLNKVEPMNRAIAETGAEVWLSGLRRSHSRTRVDRPFAEQQSKTMKAYPILDWQDDEVERFLVKNELPRHPLADEYVTMGDWHSTKKISEAESAEETRFGGEKYECGLHLNSGVTDFQI</sequence>
<evidence type="ECO:0000259" key="4">
    <source>
        <dbReference type="Pfam" id="PF01507"/>
    </source>
</evidence>
<keyword evidence="2 5" id="KW-0560">Oxidoreductase</keyword>
<dbReference type="Proteomes" id="UP000604083">
    <property type="component" value="Unassembled WGS sequence"/>
</dbReference>
<organism evidence="5 6">
    <name type="scientific">Roseibacillus ishigakijimensis</name>
    <dbReference type="NCBI Taxonomy" id="454146"/>
    <lineage>
        <taxon>Bacteria</taxon>
        <taxon>Pseudomonadati</taxon>
        <taxon>Verrucomicrobiota</taxon>
        <taxon>Verrucomicrobiia</taxon>
        <taxon>Verrucomicrobiales</taxon>
        <taxon>Verrucomicrobiaceae</taxon>
        <taxon>Roseibacillus</taxon>
    </lineage>
</organism>
<feature type="domain" description="Phosphoadenosine phosphosulphate reductase" evidence="4">
    <location>
        <begin position="36"/>
        <end position="206"/>
    </location>
</feature>
<gene>
    <name evidence="5" type="ORF">JIN78_09885</name>
</gene>
<dbReference type="GO" id="GO:0005737">
    <property type="term" value="C:cytoplasm"/>
    <property type="evidence" value="ECO:0007669"/>
    <property type="project" value="TreeGrafter"/>
</dbReference>
<keyword evidence="6" id="KW-1185">Reference proteome</keyword>
<dbReference type="InterPro" id="IPR004511">
    <property type="entry name" value="PAPS/APS_Rdtase"/>
</dbReference>
<dbReference type="PANTHER" id="PTHR46509">
    <property type="entry name" value="PHOSPHOADENOSINE PHOSPHOSULFATE REDUCTASE"/>
    <property type="match status" value="1"/>
</dbReference>
<dbReference type="NCBIfam" id="TIGR00434">
    <property type="entry name" value="cysH"/>
    <property type="match status" value="1"/>
</dbReference>
<dbReference type="InterPro" id="IPR014729">
    <property type="entry name" value="Rossmann-like_a/b/a_fold"/>
</dbReference>
<comment type="caution">
    <text evidence="5">The sequence shown here is derived from an EMBL/GenBank/DDBJ whole genome shotgun (WGS) entry which is preliminary data.</text>
</comment>
<dbReference type="NCBIfam" id="NF002537">
    <property type="entry name" value="PRK02090.1"/>
    <property type="match status" value="1"/>
</dbReference>
<comment type="pathway">
    <text evidence="3">Sulfur metabolism; hydrogen sulfide biosynthesis; sulfite from sulfate.</text>
</comment>
<evidence type="ECO:0000256" key="2">
    <source>
        <dbReference type="ARBA" id="ARBA00023002"/>
    </source>
</evidence>
<dbReference type="SUPFAM" id="SSF52402">
    <property type="entry name" value="Adenine nucleotide alpha hydrolases-like"/>
    <property type="match status" value="1"/>
</dbReference>
<evidence type="ECO:0000313" key="5">
    <source>
        <dbReference type="EMBL" id="MBK1834368.1"/>
    </source>
</evidence>
<name>A0A934RP32_9BACT</name>
<evidence type="ECO:0000256" key="3">
    <source>
        <dbReference type="ARBA" id="ARBA00024327"/>
    </source>
</evidence>
<reference evidence="5" key="1">
    <citation type="submission" date="2021-01" db="EMBL/GenBank/DDBJ databases">
        <title>Modified the classification status of verrucomicrobia.</title>
        <authorList>
            <person name="Feng X."/>
        </authorList>
    </citation>
    <scope>NUCLEOTIDE SEQUENCE</scope>
    <source>
        <strain evidence="5">KCTC 12986</strain>
    </source>
</reference>
<dbReference type="EC" id="1.8.4.8" evidence="5"/>
<dbReference type="PANTHER" id="PTHR46509:SF1">
    <property type="entry name" value="PHOSPHOADENOSINE PHOSPHOSULFATE REDUCTASE"/>
    <property type="match status" value="1"/>
</dbReference>
<comment type="similarity">
    <text evidence="1">Belongs to the PAPS reductase family. CysH subfamily.</text>
</comment>
<dbReference type="Gene3D" id="3.40.50.620">
    <property type="entry name" value="HUPs"/>
    <property type="match status" value="1"/>
</dbReference>
<dbReference type="InterPro" id="IPR002500">
    <property type="entry name" value="PAPS_reduct_dom"/>
</dbReference>
<evidence type="ECO:0000313" key="6">
    <source>
        <dbReference type="Proteomes" id="UP000604083"/>
    </source>
</evidence>